<evidence type="ECO:0000313" key="1">
    <source>
        <dbReference type="EMBL" id="RVU62344.1"/>
    </source>
</evidence>
<dbReference type="AlphaFoldDB" id="A0A437SHP6"/>
<organism evidence="1 2">
    <name type="scientific">Bacillus thuringiensis</name>
    <dbReference type="NCBI Taxonomy" id="1428"/>
    <lineage>
        <taxon>Bacteria</taxon>
        <taxon>Bacillati</taxon>
        <taxon>Bacillota</taxon>
        <taxon>Bacilli</taxon>
        <taxon>Bacillales</taxon>
        <taxon>Bacillaceae</taxon>
        <taxon>Bacillus</taxon>
        <taxon>Bacillus cereus group</taxon>
    </lineage>
</organism>
<name>A0A437SHP6_BACTU</name>
<reference evidence="1 2" key="1">
    <citation type="submission" date="2018-01" db="EMBL/GenBank/DDBJ databases">
        <title>Complete genome sequence of G25-42.</title>
        <authorList>
            <person name="Zheng Z."/>
            <person name="Sun M."/>
        </authorList>
    </citation>
    <scope>NUCLEOTIDE SEQUENCE [LARGE SCALE GENOMIC DNA]</scope>
    <source>
        <strain evidence="1 2">G25-42</strain>
    </source>
</reference>
<evidence type="ECO:0000313" key="2">
    <source>
        <dbReference type="Proteomes" id="UP000286687"/>
    </source>
</evidence>
<dbReference type="EMBL" id="LDER01000261">
    <property type="protein sequence ID" value="RVU62344.1"/>
    <property type="molecule type" value="Genomic_DNA"/>
</dbReference>
<gene>
    <name evidence="1" type="ORF">BM74_21085</name>
</gene>
<dbReference type="Proteomes" id="UP000286687">
    <property type="component" value="Unassembled WGS sequence"/>
</dbReference>
<sequence length="60" mass="6762">MIRNQGFREIALDFPLLLILFTIICGRKCICFKETSQNIKITKNGFINAERLAGGINSCN</sequence>
<protein>
    <submittedName>
        <fullName evidence="1">Uncharacterized protein</fullName>
    </submittedName>
</protein>
<comment type="caution">
    <text evidence="1">The sequence shown here is derived from an EMBL/GenBank/DDBJ whole genome shotgun (WGS) entry which is preliminary data.</text>
</comment>
<proteinExistence type="predicted"/>
<accession>A0A437SHP6</accession>